<gene>
    <name evidence="2" type="ORF">GCM10010978_32260</name>
</gene>
<evidence type="ECO:0000313" key="2">
    <source>
        <dbReference type="EMBL" id="GFZ91021.1"/>
    </source>
</evidence>
<feature type="transmembrane region" description="Helical" evidence="1">
    <location>
        <begin position="312"/>
        <end position="329"/>
    </location>
</feature>
<reference evidence="2" key="1">
    <citation type="journal article" date="2014" name="Int. J. Syst. Evol. Microbiol.">
        <title>Complete genome sequence of Corynebacterium casei LMG S-19264T (=DSM 44701T), isolated from a smear-ripened cheese.</title>
        <authorList>
            <consortium name="US DOE Joint Genome Institute (JGI-PGF)"/>
            <person name="Walter F."/>
            <person name="Albersmeier A."/>
            <person name="Kalinowski J."/>
            <person name="Ruckert C."/>
        </authorList>
    </citation>
    <scope>NUCLEOTIDE SEQUENCE</scope>
    <source>
        <strain evidence="2">CGMCC 1.12360</strain>
    </source>
</reference>
<dbReference type="AlphaFoldDB" id="A0A8J2XGX5"/>
<dbReference type="InterPro" id="IPR046345">
    <property type="entry name" value="TraB_PrgY-like"/>
</dbReference>
<evidence type="ECO:0000256" key="1">
    <source>
        <dbReference type="SAM" id="Phobius"/>
    </source>
</evidence>
<dbReference type="RefSeq" id="WP_188393418.1">
    <property type="nucleotide sequence ID" value="NZ_BMEV01000107.1"/>
</dbReference>
<dbReference type="Proteomes" id="UP000602050">
    <property type="component" value="Unassembled WGS sequence"/>
</dbReference>
<feature type="transmembrane region" description="Helical" evidence="1">
    <location>
        <begin position="247"/>
        <end position="265"/>
    </location>
</feature>
<proteinExistence type="predicted"/>
<feature type="transmembrane region" description="Helical" evidence="1">
    <location>
        <begin position="358"/>
        <end position="385"/>
    </location>
</feature>
<keyword evidence="1" id="KW-0812">Transmembrane</keyword>
<dbReference type="EMBL" id="BMEV01000107">
    <property type="protein sequence ID" value="GFZ91021.1"/>
    <property type="molecule type" value="Genomic_DNA"/>
</dbReference>
<feature type="transmembrane region" description="Helical" evidence="1">
    <location>
        <begin position="285"/>
        <end position="305"/>
    </location>
</feature>
<reference evidence="2" key="2">
    <citation type="submission" date="2020-09" db="EMBL/GenBank/DDBJ databases">
        <authorList>
            <person name="Sun Q."/>
            <person name="Zhou Y."/>
        </authorList>
    </citation>
    <scope>NUCLEOTIDE SEQUENCE</scope>
    <source>
        <strain evidence="2">CGMCC 1.12360</strain>
    </source>
</reference>
<evidence type="ECO:0000313" key="3">
    <source>
        <dbReference type="Proteomes" id="UP000602050"/>
    </source>
</evidence>
<dbReference type="CDD" id="cd14726">
    <property type="entry name" value="TraB_PrgY-like"/>
    <property type="match status" value="1"/>
</dbReference>
<protein>
    <submittedName>
        <fullName evidence="2">Conjugal transfer protein TraB</fullName>
    </submittedName>
</protein>
<dbReference type="Pfam" id="PF01963">
    <property type="entry name" value="TraB_PrgY_gumN"/>
    <property type="match status" value="1"/>
</dbReference>
<name>A0A8J2XGX5_9BACI</name>
<keyword evidence="3" id="KW-1185">Reference proteome</keyword>
<keyword evidence="1" id="KW-1133">Transmembrane helix</keyword>
<dbReference type="InterPro" id="IPR002816">
    <property type="entry name" value="TraB/PrgY/GumN_fam"/>
</dbReference>
<comment type="caution">
    <text evidence="2">The sequence shown here is derived from an EMBL/GenBank/DDBJ whole genome shotgun (WGS) entry which is preliminary data.</text>
</comment>
<accession>A0A8J2XGX5</accession>
<sequence>MSEEHITRFEINNKEIILVGTAHVSKQSAELVKSVIETEQPDSVCVELDEQRYQSIVDGNKWKDMDIFRVIKEKKATLLLMNLAISSFQKRMAKQFGIQAGQEMIQGIESAKEIGAELVLADRNIQITFARIWGNLGIKGKSLLLTQIIASIFSNETISEEELEKMKQKDFINSMLQEFTDHFPRLKKPLIDERDQYLAEKIKNAPGNKVVAVLGAAHVPGITKEIHKDHDVKKLTARPKPSKAPKVIGWSIPILIIGMILYTFMTNPTVGMQQLLSWLLWNGGLSALGTIVAFGHPAAILTALIAAPFTSLNPLLAAGWFAGFAQAYFNRPTVRDFESLNEDVFHVKGFWRNKVTRVLLVVIFANIGSALGTFIAGADIVRLFIQNL</sequence>
<dbReference type="InterPro" id="IPR005230">
    <property type="entry name" value="TraB_bac"/>
</dbReference>
<keyword evidence="1" id="KW-0472">Membrane</keyword>
<dbReference type="PANTHER" id="PTHR21530">
    <property type="entry name" value="PHEROMONE SHUTDOWN PROTEIN"/>
    <property type="match status" value="1"/>
</dbReference>
<organism evidence="2 3">
    <name type="scientific">Compostibacillus humi</name>
    <dbReference type="NCBI Taxonomy" id="1245525"/>
    <lineage>
        <taxon>Bacteria</taxon>
        <taxon>Bacillati</taxon>
        <taxon>Bacillota</taxon>
        <taxon>Bacilli</taxon>
        <taxon>Bacillales</taxon>
        <taxon>Bacillaceae</taxon>
        <taxon>Compostibacillus</taxon>
    </lineage>
</organism>
<dbReference type="PANTHER" id="PTHR21530:SF7">
    <property type="entry name" value="TRAB DOMAIN-CONTAINING PROTEIN"/>
    <property type="match status" value="1"/>
</dbReference>
<dbReference type="NCBIfam" id="TIGR00261">
    <property type="entry name" value="traB"/>
    <property type="match status" value="1"/>
</dbReference>